<comment type="caution">
    <text evidence="4">The sequence shown here is derived from an EMBL/GenBank/DDBJ whole genome shotgun (WGS) entry which is preliminary data.</text>
</comment>
<dbReference type="GO" id="GO:0016301">
    <property type="term" value="F:kinase activity"/>
    <property type="evidence" value="ECO:0007669"/>
    <property type="project" value="UniProtKB-KW"/>
</dbReference>
<dbReference type="InterPro" id="IPR029056">
    <property type="entry name" value="Ribokinase-like"/>
</dbReference>
<name>A0A7W7YA36_9BACT</name>
<dbReference type="Pfam" id="PF00294">
    <property type="entry name" value="PfkB"/>
    <property type="match status" value="1"/>
</dbReference>
<evidence type="ECO:0000256" key="2">
    <source>
        <dbReference type="ARBA" id="ARBA00022777"/>
    </source>
</evidence>
<dbReference type="InterPro" id="IPR052562">
    <property type="entry name" value="Ketohexokinase-related"/>
</dbReference>
<dbReference type="PANTHER" id="PTHR42774">
    <property type="entry name" value="PHOSPHOTRANSFERASE SYSTEM TRANSPORT PROTEIN"/>
    <property type="match status" value="1"/>
</dbReference>
<keyword evidence="5" id="KW-1185">Reference proteome</keyword>
<protein>
    <submittedName>
        <fullName evidence="4">Sugar/nucleoside kinase (Ribokinase family)</fullName>
    </submittedName>
</protein>
<sequence length="304" mass="32077">MNLDVLCVGHAACDVSLFVEHYPLENSKCETHESLEGCGGPAANAAWLLVRWGIRAGFAGLVGDDVHGVRALDELIAAGADVSLMDLRSGHVTPLSMILVNRQNGSRTIINRKAKGAALSLDASAVRALSPRVLLFDGHELGASLTAMRECPDAISILDAGSWREGTAALAGKVHYLAASERFALQATGMTSLKDVKDRKECLRRLRGQFGTITIVTLGERGLIYDAGEGFNELPAFPATAVDTTAAGDIFHGAFTFAMARSMPLREALRFASMAGSLSVRRSGGRPSAPSLAEVAEALAQECA</sequence>
<evidence type="ECO:0000313" key="4">
    <source>
        <dbReference type="EMBL" id="MBB5032422.1"/>
    </source>
</evidence>
<dbReference type="PROSITE" id="PS00584">
    <property type="entry name" value="PFKB_KINASES_2"/>
    <property type="match status" value="1"/>
</dbReference>
<keyword evidence="2 4" id="KW-0418">Kinase</keyword>
<accession>A0A7W7YA36</accession>
<gene>
    <name evidence="4" type="ORF">HNQ65_001999</name>
</gene>
<evidence type="ECO:0000259" key="3">
    <source>
        <dbReference type="Pfam" id="PF00294"/>
    </source>
</evidence>
<keyword evidence="1" id="KW-0808">Transferase</keyword>
<dbReference type="AlphaFoldDB" id="A0A7W7YA36"/>
<dbReference type="InterPro" id="IPR011611">
    <property type="entry name" value="PfkB_dom"/>
</dbReference>
<dbReference type="InterPro" id="IPR002173">
    <property type="entry name" value="Carboh/pur_kinase_PfkB_CS"/>
</dbReference>
<evidence type="ECO:0000313" key="5">
    <source>
        <dbReference type="Proteomes" id="UP000590740"/>
    </source>
</evidence>
<dbReference type="RefSeq" id="WP_221306104.1">
    <property type="nucleotide sequence ID" value="NZ_JACHIG010000003.1"/>
</dbReference>
<proteinExistence type="predicted"/>
<dbReference type="Proteomes" id="UP000590740">
    <property type="component" value="Unassembled WGS sequence"/>
</dbReference>
<reference evidence="4 5" key="1">
    <citation type="submission" date="2020-08" db="EMBL/GenBank/DDBJ databases">
        <title>Genomic Encyclopedia of Type Strains, Phase IV (KMG-IV): sequencing the most valuable type-strain genomes for metagenomic binning, comparative biology and taxonomic classification.</title>
        <authorList>
            <person name="Goeker M."/>
        </authorList>
    </citation>
    <scope>NUCLEOTIDE SEQUENCE [LARGE SCALE GENOMIC DNA]</scope>
    <source>
        <strain evidence="4 5">DSM 12252</strain>
    </source>
</reference>
<feature type="domain" description="Carbohydrate kinase PfkB" evidence="3">
    <location>
        <begin position="4"/>
        <end position="290"/>
    </location>
</feature>
<dbReference type="SUPFAM" id="SSF53613">
    <property type="entry name" value="Ribokinase-like"/>
    <property type="match status" value="1"/>
</dbReference>
<dbReference type="EMBL" id="JACHIG010000003">
    <property type="protein sequence ID" value="MBB5032422.1"/>
    <property type="molecule type" value="Genomic_DNA"/>
</dbReference>
<organism evidence="4 5">
    <name type="scientific">Prosthecobacter vanneervenii</name>
    <dbReference type="NCBI Taxonomy" id="48466"/>
    <lineage>
        <taxon>Bacteria</taxon>
        <taxon>Pseudomonadati</taxon>
        <taxon>Verrucomicrobiota</taxon>
        <taxon>Verrucomicrobiia</taxon>
        <taxon>Verrucomicrobiales</taxon>
        <taxon>Verrucomicrobiaceae</taxon>
        <taxon>Prosthecobacter</taxon>
    </lineage>
</organism>
<evidence type="ECO:0000256" key="1">
    <source>
        <dbReference type="ARBA" id="ARBA00022679"/>
    </source>
</evidence>
<dbReference type="Gene3D" id="3.40.1190.20">
    <property type="match status" value="1"/>
</dbReference>
<dbReference type="PANTHER" id="PTHR42774:SF3">
    <property type="entry name" value="KETOHEXOKINASE"/>
    <property type="match status" value="1"/>
</dbReference>